<keyword evidence="4 7" id="KW-0812">Transmembrane</keyword>
<feature type="transmembrane region" description="Helical" evidence="7">
    <location>
        <begin position="245"/>
        <end position="266"/>
    </location>
</feature>
<evidence type="ECO:0000313" key="9">
    <source>
        <dbReference type="EMBL" id="OJG18319.1"/>
    </source>
</evidence>
<dbReference type="GO" id="GO:0055085">
    <property type="term" value="P:transmembrane transport"/>
    <property type="evidence" value="ECO:0007669"/>
    <property type="project" value="InterPro"/>
</dbReference>
<comment type="caution">
    <text evidence="9">The sequence shown here is derived from an EMBL/GenBank/DDBJ whole genome shotgun (WGS) entry which is preliminary data.</text>
</comment>
<keyword evidence="2 7" id="KW-0813">Transport</keyword>
<evidence type="ECO:0000256" key="3">
    <source>
        <dbReference type="ARBA" id="ARBA00022475"/>
    </source>
</evidence>
<feature type="domain" description="ABC transmembrane type-1" evidence="8">
    <location>
        <begin position="74"/>
        <end position="266"/>
    </location>
</feature>
<protein>
    <recommendedName>
        <fullName evidence="8">ABC transmembrane type-1 domain-containing protein</fullName>
    </recommendedName>
</protein>
<feature type="transmembrane region" description="Helical" evidence="7">
    <location>
        <begin position="14"/>
        <end position="34"/>
    </location>
</feature>
<organism evidence="9 10">
    <name type="scientific">Enterococcus canis</name>
    <dbReference type="NCBI Taxonomy" id="214095"/>
    <lineage>
        <taxon>Bacteria</taxon>
        <taxon>Bacillati</taxon>
        <taxon>Bacillota</taxon>
        <taxon>Bacilli</taxon>
        <taxon>Lactobacillales</taxon>
        <taxon>Enterococcaceae</taxon>
        <taxon>Enterococcus</taxon>
    </lineage>
</organism>
<comment type="similarity">
    <text evidence="7">Belongs to the binding-protein-dependent transport system permease family.</text>
</comment>
<evidence type="ECO:0000256" key="7">
    <source>
        <dbReference type="RuleBase" id="RU363032"/>
    </source>
</evidence>
<dbReference type="GO" id="GO:0005886">
    <property type="term" value="C:plasma membrane"/>
    <property type="evidence" value="ECO:0007669"/>
    <property type="project" value="UniProtKB-SubCell"/>
</dbReference>
<dbReference type="STRING" id="214095.RU97_GL001716"/>
<dbReference type="PANTHER" id="PTHR32243">
    <property type="entry name" value="MALTOSE TRANSPORT SYSTEM PERMEASE-RELATED"/>
    <property type="match status" value="1"/>
</dbReference>
<dbReference type="InterPro" id="IPR050901">
    <property type="entry name" value="BP-dep_ABC_trans_perm"/>
</dbReference>
<dbReference type="InterPro" id="IPR000515">
    <property type="entry name" value="MetI-like"/>
</dbReference>
<keyword evidence="5 7" id="KW-1133">Transmembrane helix</keyword>
<dbReference type="Proteomes" id="UP000181884">
    <property type="component" value="Unassembled WGS sequence"/>
</dbReference>
<accession>A0A1L8REX4</accession>
<evidence type="ECO:0000256" key="6">
    <source>
        <dbReference type="ARBA" id="ARBA00023136"/>
    </source>
</evidence>
<dbReference type="PROSITE" id="PS50928">
    <property type="entry name" value="ABC_TM1"/>
    <property type="match status" value="1"/>
</dbReference>
<dbReference type="SUPFAM" id="SSF161098">
    <property type="entry name" value="MetI-like"/>
    <property type="match status" value="1"/>
</dbReference>
<dbReference type="Pfam" id="PF00528">
    <property type="entry name" value="BPD_transp_1"/>
    <property type="match status" value="1"/>
</dbReference>
<evidence type="ECO:0000256" key="4">
    <source>
        <dbReference type="ARBA" id="ARBA00022692"/>
    </source>
</evidence>
<dbReference type="AlphaFoldDB" id="A0A1L8REX4"/>
<evidence type="ECO:0000256" key="2">
    <source>
        <dbReference type="ARBA" id="ARBA00022448"/>
    </source>
</evidence>
<dbReference type="EMBL" id="JXKH01000004">
    <property type="protein sequence ID" value="OJG18319.1"/>
    <property type="molecule type" value="Genomic_DNA"/>
</dbReference>
<reference evidence="9 10" key="1">
    <citation type="submission" date="2014-12" db="EMBL/GenBank/DDBJ databases">
        <title>Draft genome sequences of 29 type strains of Enterococci.</title>
        <authorList>
            <person name="Zhong Z."/>
            <person name="Sun Z."/>
            <person name="Liu W."/>
            <person name="Zhang W."/>
            <person name="Zhang H."/>
        </authorList>
    </citation>
    <scope>NUCLEOTIDE SEQUENCE [LARGE SCALE GENOMIC DNA]</scope>
    <source>
        <strain evidence="9 10">DSM 17029</strain>
    </source>
</reference>
<evidence type="ECO:0000313" key="10">
    <source>
        <dbReference type="Proteomes" id="UP000181884"/>
    </source>
</evidence>
<gene>
    <name evidence="9" type="ORF">RU97_GL001716</name>
</gene>
<evidence type="ECO:0000259" key="8">
    <source>
        <dbReference type="PROSITE" id="PS50928"/>
    </source>
</evidence>
<dbReference type="PANTHER" id="PTHR32243:SF18">
    <property type="entry name" value="INNER MEMBRANE ABC TRANSPORTER PERMEASE PROTEIN YCJP"/>
    <property type="match status" value="1"/>
</dbReference>
<proteinExistence type="inferred from homology"/>
<keyword evidence="3" id="KW-1003">Cell membrane</keyword>
<feature type="transmembrane region" description="Helical" evidence="7">
    <location>
        <begin position="140"/>
        <end position="166"/>
    </location>
</feature>
<sequence length="281" mass="31249">MIKSKGEKIFTKTATYIILIACSIFSFFPFLWMLSTALKPDTEIYSTTPSFWSNNFSLQNFQEVLQESDFLIFFKNSFIVSLITTLIGLVIAVLAGYALSRYGRYKSIKVAGMSLTISQMVPGVLLLIPIYMIFKGMGLINTYAALILAYSTFVIPLSTFMMKGFFDSVPLSLEESAELDGASRFRTLVQIILPVSIPSLVSTGLYTFVTAWNEYMFGYVLINDVAHRTLTPGITLFRGQFTTDWGNLMAASVLAVIPVTIIFVFLQRYLISGLMSGAVKG</sequence>
<feature type="transmembrane region" description="Helical" evidence="7">
    <location>
        <begin position="78"/>
        <end position="99"/>
    </location>
</feature>
<keyword evidence="10" id="KW-1185">Reference proteome</keyword>
<keyword evidence="6 7" id="KW-0472">Membrane</keyword>
<comment type="subcellular location">
    <subcellularLocation>
        <location evidence="1 7">Cell membrane</location>
        <topology evidence="1 7">Multi-pass membrane protein</topology>
    </subcellularLocation>
</comment>
<feature type="transmembrane region" description="Helical" evidence="7">
    <location>
        <begin position="187"/>
        <end position="209"/>
    </location>
</feature>
<evidence type="ECO:0000256" key="5">
    <source>
        <dbReference type="ARBA" id="ARBA00022989"/>
    </source>
</evidence>
<dbReference type="Gene3D" id="1.10.3720.10">
    <property type="entry name" value="MetI-like"/>
    <property type="match status" value="1"/>
</dbReference>
<evidence type="ECO:0000256" key="1">
    <source>
        <dbReference type="ARBA" id="ARBA00004651"/>
    </source>
</evidence>
<name>A0A1L8REX4_9ENTE</name>
<dbReference type="RefSeq" id="WP_067396006.1">
    <property type="nucleotide sequence ID" value="NZ_JXKH01000004.1"/>
</dbReference>
<dbReference type="CDD" id="cd06261">
    <property type="entry name" value="TM_PBP2"/>
    <property type="match status" value="1"/>
</dbReference>
<dbReference type="InterPro" id="IPR035906">
    <property type="entry name" value="MetI-like_sf"/>
</dbReference>
<feature type="transmembrane region" description="Helical" evidence="7">
    <location>
        <begin position="111"/>
        <end position="134"/>
    </location>
</feature>